<dbReference type="InterPro" id="IPR002563">
    <property type="entry name" value="Flavin_Rdtase-like_dom"/>
</dbReference>
<comment type="cofactor">
    <cofactor evidence="1">
        <name>FMN</name>
        <dbReference type="ChEBI" id="CHEBI:58210"/>
    </cofactor>
</comment>
<dbReference type="GO" id="GO:0016646">
    <property type="term" value="F:oxidoreductase activity, acting on the CH-NH group of donors, NAD or NADP as acceptor"/>
    <property type="evidence" value="ECO:0007669"/>
    <property type="project" value="UniProtKB-ARBA"/>
</dbReference>
<dbReference type="GO" id="GO:0010181">
    <property type="term" value="F:FMN binding"/>
    <property type="evidence" value="ECO:0007669"/>
    <property type="project" value="InterPro"/>
</dbReference>
<comment type="caution">
    <text evidence="6">The sequence shown here is derived from an EMBL/GenBank/DDBJ whole genome shotgun (WGS) entry which is preliminary data.</text>
</comment>
<gene>
    <name evidence="6" type="ORF">BTO08_05585</name>
</gene>
<keyword evidence="3" id="KW-0288">FMN</keyword>
<dbReference type="EMBL" id="MSCJ01000001">
    <property type="protein sequence ID" value="PQJ66935.1"/>
    <property type="molecule type" value="Genomic_DNA"/>
</dbReference>
<evidence type="ECO:0000256" key="4">
    <source>
        <dbReference type="ARBA" id="ARBA00038054"/>
    </source>
</evidence>
<dbReference type="OrthoDB" id="5293996at2"/>
<keyword evidence="2" id="KW-0285">Flavoprotein</keyword>
<evidence type="ECO:0000256" key="3">
    <source>
        <dbReference type="ARBA" id="ARBA00022643"/>
    </source>
</evidence>
<feature type="domain" description="Flavin reductase like" evidence="5">
    <location>
        <begin position="29"/>
        <end position="167"/>
    </location>
</feature>
<dbReference type="PANTHER" id="PTHR33798">
    <property type="entry name" value="FLAVOPROTEIN OXYGENASE"/>
    <property type="match status" value="1"/>
</dbReference>
<dbReference type="AlphaFoldDB" id="A0A2S7VYF4"/>
<evidence type="ECO:0000313" key="6">
    <source>
        <dbReference type="EMBL" id="PQJ66935.1"/>
    </source>
</evidence>
<organism evidence="6 7">
    <name type="scientific">Photobacterium angustum</name>
    <dbReference type="NCBI Taxonomy" id="661"/>
    <lineage>
        <taxon>Bacteria</taxon>
        <taxon>Pseudomonadati</taxon>
        <taxon>Pseudomonadota</taxon>
        <taxon>Gammaproteobacteria</taxon>
        <taxon>Vibrionales</taxon>
        <taxon>Vibrionaceae</taxon>
        <taxon>Photobacterium</taxon>
    </lineage>
</organism>
<evidence type="ECO:0000256" key="2">
    <source>
        <dbReference type="ARBA" id="ARBA00022630"/>
    </source>
</evidence>
<evidence type="ECO:0000256" key="1">
    <source>
        <dbReference type="ARBA" id="ARBA00001917"/>
    </source>
</evidence>
<accession>A0A2S7VYF4</accession>
<dbReference type="InterPro" id="IPR012349">
    <property type="entry name" value="Split_barrel_FMN-bd"/>
</dbReference>
<name>A0A2S7VYF4_PHOAN</name>
<dbReference type="RefSeq" id="WP_105060237.1">
    <property type="nucleotide sequence ID" value="NZ_MSCJ01000001.1"/>
</dbReference>
<proteinExistence type="inferred from homology"/>
<dbReference type="Gene3D" id="2.30.110.10">
    <property type="entry name" value="Electron Transport, Fmn-binding Protein, Chain A"/>
    <property type="match status" value="1"/>
</dbReference>
<dbReference type="Pfam" id="PF01613">
    <property type="entry name" value="Flavin_Reduct"/>
    <property type="match status" value="1"/>
</dbReference>
<protein>
    <submittedName>
        <fullName evidence="6">Flavin oxidoreductase</fullName>
    </submittedName>
</protein>
<dbReference type="SUPFAM" id="SSF50475">
    <property type="entry name" value="FMN-binding split barrel"/>
    <property type="match status" value="1"/>
</dbReference>
<reference evidence="6 7" key="1">
    <citation type="submission" date="2016-12" db="EMBL/GenBank/DDBJ databases">
        <title>Diversity of luminous bacteria.</title>
        <authorList>
            <person name="Yoshizawa S."/>
            <person name="Kogure K."/>
        </authorList>
    </citation>
    <scope>NUCLEOTIDE SEQUENCE [LARGE SCALE GENOMIC DNA]</scope>
    <source>
        <strain evidence="6 7">LC1-200</strain>
    </source>
</reference>
<evidence type="ECO:0000313" key="7">
    <source>
        <dbReference type="Proteomes" id="UP000238730"/>
    </source>
</evidence>
<sequence length="223" mass="25127">MDNIRLSSCDIQTMEKRQRVQLINSLPGFKSANLIGTTDNDGNENVAIVSSVIHLGSSPALLGFILRPDTVERHTYTNIQQTEQYTINAVSEEFYQRAHQTSARYPKEVSEFSETRLTPFYDNHFDAPFVLESPIKIGLRLAEIIPIPSNGTHMIIGEIERVILPKYALRKDGYINIESLDLMTLSGLDNYHVTQSVGRLSYAKPDKPIVPLDIDGNAFFIKE</sequence>
<dbReference type="Proteomes" id="UP000238730">
    <property type="component" value="Unassembled WGS sequence"/>
</dbReference>
<comment type="similarity">
    <text evidence="4">Belongs to the flavoredoxin family.</text>
</comment>
<evidence type="ECO:0000259" key="5">
    <source>
        <dbReference type="Pfam" id="PF01613"/>
    </source>
</evidence>
<dbReference type="PANTHER" id="PTHR33798:SF5">
    <property type="entry name" value="FLAVIN REDUCTASE LIKE DOMAIN-CONTAINING PROTEIN"/>
    <property type="match status" value="1"/>
</dbReference>